<name>A0A199NUT6_9MICC</name>
<dbReference type="SUPFAM" id="SSF53067">
    <property type="entry name" value="Actin-like ATPase domain"/>
    <property type="match status" value="2"/>
</dbReference>
<protein>
    <recommendedName>
        <fullName evidence="1">Gcp-like domain-containing protein</fullName>
    </recommendedName>
</protein>
<proteinExistence type="predicted"/>
<sequence>MLILSCDTSSIASGALLRLPDDAGAPEAAGPDLVGRAEVLGSFATEDTRSHAEATAPGLRRLLEQAGVPGTALGLILVGIGPGPFTGLRAGIMTARALGWAWGVPVRGVMSLDALAEAAHRDLPVHGAPFLAAADARRREVYAAAYRTDPARGWAREAGPAVGKAEGIRDLLGPALTGQDRLPPVVGRGAGLYPEQLPALPGWEQAHPQAADLARAGVRRGLNSLDAGTSPLYLRESDAVVPAARKKATR</sequence>
<accession>A0A199NUT6</accession>
<evidence type="ECO:0000313" key="2">
    <source>
        <dbReference type="EMBL" id="OAX52692.1"/>
    </source>
</evidence>
<dbReference type="RefSeq" id="WP_055684539.1">
    <property type="nucleotide sequence ID" value="NZ_JBFBMA010000001.1"/>
</dbReference>
<evidence type="ECO:0000259" key="1">
    <source>
        <dbReference type="Pfam" id="PF00814"/>
    </source>
</evidence>
<organism evidence="2 3">
    <name type="scientific">Rothia kristinae</name>
    <dbReference type="NCBI Taxonomy" id="37923"/>
    <lineage>
        <taxon>Bacteria</taxon>
        <taxon>Bacillati</taxon>
        <taxon>Actinomycetota</taxon>
        <taxon>Actinomycetes</taxon>
        <taxon>Micrococcales</taxon>
        <taxon>Micrococcaceae</taxon>
        <taxon>Rothia</taxon>
    </lineage>
</organism>
<dbReference type="InterPro" id="IPR000905">
    <property type="entry name" value="Gcp-like_dom"/>
</dbReference>
<gene>
    <name evidence="2" type="ORF">AN277_0201700</name>
</gene>
<dbReference type="Pfam" id="PF00814">
    <property type="entry name" value="TsaD"/>
    <property type="match status" value="1"/>
</dbReference>
<feature type="domain" description="Gcp-like" evidence="1">
    <location>
        <begin position="48"/>
        <end position="149"/>
    </location>
</feature>
<comment type="caution">
    <text evidence="2">The sequence shown here is derived from an EMBL/GenBank/DDBJ whole genome shotgun (WGS) entry which is preliminary data.</text>
</comment>
<evidence type="ECO:0000313" key="3">
    <source>
        <dbReference type="Proteomes" id="UP000053171"/>
    </source>
</evidence>
<dbReference type="NCBIfam" id="TIGR03725">
    <property type="entry name" value="T6A_YeaZ"/>
    <property type="match status" value="1"/>
</dbReference>
<dbReference type="EMBL" id="LJBJ02000002">
    <property type="protein sequence ID" value="OAX52692.1"/>
    <property type="molecule type" value="Genomic_DNA"/>
</dbReference>
<dbReference type="AlphaFoldDB" id="A0A199NUT6"/>
<dbReference type="InterPro" id="IPR022496">
    <property type="entry name" value="T6A_TsaB"/>
</dbReference>
<keyword evidence="3" id="KW-1185">Reference proteome</keyword>
<dbReference type="Gene3D" id="3.30.420.40">
    <property type="match status" value="2"/>
</dbReference>
<dbReference type="GO" id="GO:0002949">
    <property type="term" value="P:tRNA threonylcarbamoyladenosine modification"/>
    <property type="evidence" value="ECO:0007669"/>
    <property type="project" value="InterPro"/>
</dbReference>
<reference evidence="2" key="1">
    <citation type="submission" date="2016-06" db="EMBL/GenBank/DDBJ databases">
        <title>Identification of putative biosynthetic pathways for the production of bioactive secondary metabolites by the marine actinomycete Kocuria kristinae RUTW2-3.</title>
        <authorList>
            <person name="Waterworth S.C."/>
            <person name="Walmsley T.A."/>
            <person name="Matongo T."/>
            <person name="Davies-Coleman M.T."/>
            <person name="Dorrington R.A."/>
        </authorList>
    </citation>
    <scope>NUCLEOTIDE SEQUENCE [LARGE SCALE GENOMIC DNA]</scope>
    <source>
        <strain evidence="2">RUTW2-3</strain>
    </source>
</reference>
<dbReference type="InterPro" id="IPR043129">
    <property type="entry name" value="ATPase_NBD"/>
</dbReference>
<dbReference type="Proteomes" id="UP000053171">
    <property type="component" value="Unassembled WGS sequence"/>
</dbReference>